<evidence type="ECO:0000313" key="9">
    <source>
        <dbReference type="EMBL" id="KAF2680131.1"/>
    </source>
</evidence>
<dbReference type="AlphaFoldDB" id="A0A6G1IQB1"/>
<evidence type="ECO:0000256" key="5">
    <source>
        <dbReference type="ARBA" id="ARBA00022801"/>
    </source>
</evidence>
<evidence type="ECO:0000256" key="8">
    <source>
        <dbReference type="SAM" id="SignalP"/>
    </source>
</evidence>
<feature type="signal peptide" evidence="8">
    <location>
        <begin position="1"/>
        <end position="23"/>
    </location>
</feature>
<name>A0A6G1IQB1_9PLEO</name>
<keyword evidence="10" id="KW-1185">Reference proteome</keyword>
<evidence type="ECO:0008006" key="11">
    <source>
        <dbReference type="Google" id="ProtNLM"/>
    </source>
</evidence>
<dbReference type="Gene3D" id="1.10.575.10">
    <property type="entry name" value="P1 Nuclease"/>
    <property type="match status" value="1"/>
</dbReference>
<evidence type="ECO:0000256" key="2">
    <source>
        <dbReference type="ARBA" id="ARBA00022722"/>
    </source>
</evidence>
<dbReference type="InterPro" id="IPR008947">
    <property type="entry name" value="PLipase_C/P1_nuclease_dom_sf"/>
</dbReference>
<dbReference type="GO" id="GO:0046872">
    <property type="term" value="F:metal ion binding"/>
    <property type="evidence" value="ECO:0007669"/>
    <property type="project" value="UniProtKB-KW"/>
</dbReference>
<dbReference type="SUPFAM" id="SSF48537">
    <property type="entry name" value="Phospholipase C/P1 nuclease"/>
    <property type="match status" value="1"/>
</dbReference>
<protein>
    <recommendedName>
        <fullName evidence="11">Nuclease PA3</fullName>
    </recommendedName>
</protein>
<keyword evidence="3" id="KW-0479">Metal-binding</keyword>
<evidence type="ECO:0000313" key="10">
    <source>
        <dbReference type="Proteomes" id="UP000799291"/>
    </source>
</evidence>
<dbReference type="GO" id="GO:0016788">
    <property type="term" value="F:hydrolase activity, acting on ester bonds"/>
    <property type="evidence" value="ECO:0007669"/>
    <property type="project" value="InterPro"/>
</dbReference>
<dbReference type="PANTHER" id="PTHR33146">
    <property type="entry name" value="ENDONUCLEASE 4"/>
    <property type="match status" value="1"/>
</dbReference>
<dbReference type="InterPro" id="IPR003154">
    <property type="entry name" value="S1/P1nuclease"/>
</dbReference>
<dbReference type="PANTHER" id="PTHR33146:SF26">
    <property type="entry name" value="ENDONUCLEASE 4"/>
    <property type="match status" value="1"/>
</dbReference>
<evidence type="ECO:0000256" key="4">
    <source>
        <dbReference type="ARBA" id="ARBA00022759"/>
    </source>
</evidence>
<dbReference type="GO" id="GO:0004519">
    <property type="term" value="F:endonuclease activity"/>
    <property type="evidence" value="ECO:0007669"/>
    <property type="project" value="UniProtKB-KW"/>
</dbReference>
<dbReference type="GO" id="GO:0006308">
    <property type="term" value="P:DNA catabolic process"/>
    <property type="evidence" value="ECO:0007669"/>
    <property type="project" value="InterPro"/>
</dbReference>
<evidence type="ECO:0000256" key="7">
    <source>
        <dbReference type="ARBA" id="ARBA00023180"/>
    </source>
</evidence>
<dbReference type="GO" id="GO:0003676">
    <property type="term" value="F:nucleic acid binding"/>
    <property type="evidence" value="ECO:0007669"/>
    <property type="project" value="InterPro"/>
</dbReference>
<accession>A0A6G1IQB1</accession>
<proteinExistence type="inferred from homology"/>
<evidence type="ECO:0000256" key="3">
    <source>
        <dbReference type="ARBA" id="ARBA00022723"/>
    </source>
</evidence>
<keyword evidence="4" id="KW-0255">Endonuclease</keyword>
<comment type="similarity">
    <text evidence="1">Belongs to the nuclease type I family.</text>
</comment>
<keyword evidence="8" id="KW-0732">Signal</keyword>
<evidence type="ECO:0000256" key="1">
    <source>
        <dbReference type="ARBA" id="ARBA00009547"/>
    </source>
</evidence>
<dbReference type="Pfam" id="PF02265">
    <property type="entry name" value="S1-P1_nuclease"/>
    <property type="match status" value="1"/>
</dbReference>
<reference evidence="9" key="1">
    <citation type="journal article" date="2020" name="Stud. Mycol.">
        <title>101 Dothideomycetes genomes: a test case for predicting lifestyles and emergence of pathogens.</title>
        <authorList>
            <person name="Haridas S."/>
            <person name="Albert R."/>
            <person name="Binder M."/>
            <person name="Bloem J."/>
            <person name="Labutti K."/>
            <person name="Salamov A."/>
            <person name="Andreopoulos B."/>
            <person name="Baker S."/>
            <person name="Barry K."/>
            <person name="Bills G."/>
            <person name="Bluhm B."/>
            <person name="Cannon C."/>
            <person name="Castanera R."/>
            <person name="Culley D."/>
            <person name="Daum C."/>
            <person name="Ezra D."/>
            <person name="Gonzalez J."/>
            <person name="Henrissat B."/>
            <person name="Kuo A."/>
            <person name="Liang C."/>
            <person name="Lipzen A."/>
            <person name="Lutzoni F."/>
            <person name="Magnuson J."/>
            <person name="Mondo S."/>
            <person name="Nolan M."/>
            <person name="Ohm R."/>
            <person name="Pangilinan J."/>
            <person name="Park H.-J."/>
            <person name="Ramirez L."/>
            <person name="Alfaro M."/>
            <person name="Sun H."/>
            <person name="Tritt A."/>
            <person name="Yoshinaga Y."/>
            <person name="Zwiers L.-H."/>
            <person name="Turgeon B."/>
            <person name="Goodwin S."/>
            <person name="Spatafora J."/>
            <person name="Crous P."/>
            <person name="Grigoriev I."/>
        </authorList>
    </citation>
    <scope>NUCLEOTIDE SEQUENCE</scope>
    <source>
        <strain evidence="9">CBS 122367</strain>
    </source>
</reference>
<keyword evidence="6" id="KW-1015">Disulfide bond</keyword>
<keyword evidence="5" id="KW-0378">Hydrolase</keyword>
<dbReference type="OrthoDB" id="441446at2759"/>
<evidence type="ECO:0000256" key="6">
    <source>
        <dbReference type="ARBA" id="ARBA00023157"/>
    </source>
</evidence>
<feature type="chain" id="PRO_5026090437" description="Nuclease PA3" evidence="8">
    <location>
        <begin position="24"/>
        <end position="341"/>
    </location>
</feature>
<dbReference type="CDD" id="cd11010">
    <property type="entry name" value="S1-P1_nuclease"/>
    <property type="match status" value="1"/>
</dbReference>
<dbReference type="Proteomes" id="UP000799291">
    <property type="component" value="Unassembled WGS sequence"/>
</dbReference>
<sequence>MATLKSTLPLLTLTLASQASAWGALGHNTVAYIAQSFLLPQTAKYTQRLLNDTSNAYLANIATWADSYRSQPGGAFSSPFHYIDALDSPPESCNVDFERDCPEEGCIVSAIANYTARFQEKDLDLVERQKALKWVVHFLGDIHQPLHVENLAVGGNLINVTFNNATTNLHRIWDSNIPEKLIGGFDLEDAEAWSKTLIGEIKTGKYANATKVWVQGMSANDSIASAMHWATDSNAYVCSTVVPEGQEGVENKELSGEYYDDAIPVVQMQIAKAGVRLAAWLNLVVTGKTGVKGGKGGYHVGGNKMDGGLVKRGSGELELEAWMVEARRVRRAYGWDCGHEH</sequence>
<dbReference type="EMBL" id="MU005598">
    <property type="protein sequence ID" value="KAF2680131.1"/>
    <property type="molecule type" value="Genomic_DNA"/>
</dbReference>
<organism evidence="9 10">
    <name type="scientific">Lentithecium fluviatile CBS 122367</name>
    <dbReference type="NCBI Taxonomy" id="1168545"/>
    <lineage>
        <taxon>Eukaryota</taxon>
        <taxon>Fungi</taxon>
        <taxon>Dikarya</taxon>
        <taxon>Ascomycota</taxon>
        <taxon>Pezizomycotina</taxon>
        <taxon>Dothideomycetes</taxon>
        <taxon>Pleosporomycetidae</taxon>
        <taxon>Pleosporales</taxon>
        <taxon>Massarineae</taxon>
        <taxon>Lentitheciaceae</taxon>
        <taxon>Lentithecium</taxon>
    </lineage>
</organism>
<keyword evidence="7" id="KW-0325">Glycoprotein</keyword>
<keyword evidence="2" id="KW-0540">Nuclease</keyword>
<gene>
    <name evidence="9" type="ORF">K458DRAFT_407457</name>
</gene>